<dbReference type="PANTHER" id="PTHR43229">
    <property type="entry name" value="NODULATION PROTEIN J"/>
    <property type="match status" value="1"/>
</dbReference>
<keyword evidence="4 6" id="KW-0472">Membrane</keyword>
<dbReference type="KEGG" id="mcoo:MCOO_26590"/>
<feature type="transmembrane region" description="Helical" evidence="6">
    <location>
        <begin position="227"/>
        <end position="245"/>
    </location>
</feature>
<dbReference type="PROSITE" id="PS51012">
    <property type="entry name" value="ABC_TM2"/>
    <property type="match status" value="1"/>
</dbReference>
<sequence>MRLHRIEAVVLRHMYELRHNGNHLINMVYFPVVNIVMWGFLTIYLTNHQRLQLGLISSLLGGVVLWGLFYGFQRDMAQGFLEEVWTRNLVGLFSSPLSVAEYIYALVCVNLIKAFFGLALESVIALLCYHFNIFPLLIEFVPFIAVLMFFGFSIGVVITSLIVRYGSKLEGLAWSFAGILMPFSCVFYPLNTLPVFLHPLALALPTTHSFEGMRQLLAGGGFSISDFRSGITLDIAYLALAILLFRRMFESARSRGLLIKME</sequence>
<protein>
    <recommendedName>
        <fullName evidence="6">Transport permease protein</fullName>
    </recommendedName>
</protein>
<gene>
    <name evidence="8" type="ORF">MCOO_26590</name>
</gene>
<evidence type="ECO:0000256" key="6">
    <source>
        <dbReference type="RuleBase" id="RU361157"/>
    </source>
</evidence>
<dbReference type="PANTHER" id="PTHR43229:SF6">
    <property type="entry name" value="ABC-TYPE MULTIDRUG TRANSPORT SYSTEM, PERMEASE COMPONENT"/>
    <property type="match status" value="1"/>
</dbReference>
<organism evidence="8 9">
    <name type="scientific">Mycobacterium cookii</name>
    <dbReference type="NCBI Taxonomy" id="1775"/>
    <lineage>
        <taxon>Bacteria</taxon>
        <taxon>Bacillati</taxon>
        <taxon>Actinomycetota</taxon>
        <taxon>Actinomycetes</taxon>
        <taxon>Mycobacteriales</taxon>
        <taxon>Mycobacteriaceae</taxon>
        <taxon>Mycobacterium</taxon>
    </lineage>
</organism>
<evidence type="ECO:0000313" key="9">
    <source>
        <dbReference type="Proteomes" id="UP000465866"/>
    </source>
</evidence>
<dbReference type="Proteomes" id="UP000465866">
    <property type="component" value="Chromosome"/>
</dbReference>
<evidence type="ECO:0000256" key="4">
    <source>
        <dbReference type="ARBA" id="ARBA00023136"/>
    </source>
</evidence>
<evidence type="ECO:0000256" key="5">
    <source>
        <dbReference type="ARBA" id="ARBA00023251"/>
    </source>
</evidence>
<dbReference type="GO" id="GO:0046677">
    <property type="term" value="P:response to antibiotic"/>
    <property type="evidence" value="ECO:0007669"/>
    <property type="project" value="UniProtKB-KW"/>
</dbReference>
<feature type="transmembrane region" description="Helical" evidence="6">
    <location>
        <begin position="24"/>
        <end position="46"/>
    </location>
</feature>
<feature type="transmembrane region" description="Helical" evidence="6">
    <location>
        <begin position="53"/>
        <end position="72"/>
    </location>
</feature>
<dbReference type="AlphaFoldDB" id="A0A7I7KXV7"/>
<feature type="transmembrane region" description="Helical" evidence="6">
    <location>
        <begin position="172"/>
        <end position="190"/>
    </location>
</feature>
<dbReference type="GO" id="GO:0140359">
    <property type="term" value="F:ABC-type transporter activity"/>
    <property type="evidence" value="ECO:0007669"/>
    <property type="project" value="InterPro"/>
</dbReference>
<comment type="similarity">
    <text evidence="6">Belongs to the ABC-2 integral membrane protein family.</text>
</comment>
<dbReference type="PRINTS" id="PR00164">
    <property type="entry name" value="ABC2TRNSPORT"/>
</dbReference>
<feature type="transmembrane region" description="Helical" evidence="6">
    <location>
        <begin position="114"/>
        <end position="134"/>
    </location>
</feature>
<keyword evidence="2 6" id="KW-0812">Transmembrane</keyword>
<proteinExistence type="inferred from homology"/>
<keyword evidence="3 6" id="KW-1133">Transmembrane helix</keyword>
<dbReference type="InterPro" id="IPR051784">
    <property type="entry name" value="Nod_factor_ABC_transporter"/>
</dbReference>
<dbReference type="Pfam" id="PF01061">
    <property type="entry name" value="ABC2_membrane"/>
    <property type="match status" value="1"/>
</dbReference>
<feature type="domain" description="ABC transmembrane type-2" evidence="7">
    <location>
        <begin position="22"/>
        <end position="248"/>
    </location>
</feature>
<dbReference type="InterPro" id="IPR013525">
    <property type="entry name" value="ABC2_TM"/>
</dbReference>
<dbReference type="GO" id="GO:0043190">
    <property type="term" value="C:ATP-binding cassette (ABC) transporter complex"/>
    <property type="evidence" value="ECO:0007669"/>
    <property type="project" value="InterPro"/>
</dbReference>
<evidence type="ECO:0000259" key="7">
    <source>
        <dbReference type="PROSITE" id="PS51012"/>
    </source>
</evidence>
<keyword evidence="5" id="KW-0046">Antibiotic resistance</keyword>
<dbReference type="EMBL" id="AP022569">
    <property type="protein sequence ID" value="BBX46644.1"/>
    <property type="molecule type" value="Genomic_DNA"/>
</dbReference>
<keyword evidence="9" id="KW-1185">Reference proteome</keyword>
<evidence type="ECO:0000256" key="2">
    <source>
        <dbReference type="ARBA" id="ARBA00022692"/>
    </source>
</evidence>
<keyword evidence="6" id="KW-1003">Cell membrane</keyword>
<comment type="subcellular location">
    <subcellularLocation>
        <location evidence="6">Cell membrane</location>
        <topology evidence="6">Multi-pass membrane protein</topology>
    </subcellularLocation>
    <subcellularLocation>
        <location evidence="1">Membrane</location>
        <topology evidence="1">Multi-pass membrane protein</topology>
    </subcellularLocation>
</comment>
<dbReference type="InterPro" id="IPR047817">
    <property type="entry name" value="ABC2_TM_bact-type"/>
</dbReference>
<evidence type="ECO:0000256" key="1">
    <source>
        <dbReference type="ARBA" id="ARBA00004141"/>
    </source>
</evidence>
<feature type="transmembrane region" description="Helical" evidence="6">
    <location>
        <begin position="140"/>
        <end position="163"/>
    </location>
</feature>
<reference evidence="8 9" key="1">
    <citation type="journal article" date="2019" name="Emerg. Microbes Infect.">
        <title>Comprehensive subspecies identification of 175 nontuberculous mycobacteria species based on 7547 genomic profiles.</title>
        <authorList>
            <person name="Matsumoto Y."/>
            <person name="Kinjo T."/>
            <person name="Motooka D."/>
            <person name="Nabeya D."/>
            <person name="Jung N."/>
            <person name="Uechi K."/>
            <person name="Horii T."/>
            <person name="Iida T."/>
            <person name="Fujita J."/>
            <person name="Nakamura S."/>
        </authorList>
    </citation>
    <scope>NUCLEOTIDE SEQUENCE [LARGE SCALE GENOMIC DNA]</scope>
    <source>
        <strain evidence="8 9">JCM 12404</strain>
    </source>
</reference>
<evidence type="ECO:0000313" key="8">
    <source>
        <dbReference type="EMBL" id="BBX46644.1"/>
    </source>
</evidence>
<evidence type="ECO:0000256" key="3">
    <source>
        <dbReference type="ARBA" id="ARBA00022989"/>
    </source>
</evidence>
<dbReference type="InterPro" id="IPR000412">
    <property type="entry name" value="ABC_2_transport"/>
</dbReference>
<accession>A0A7I7KXV7</accession>
<name>A0A7I7KXV7_9MYCO</name>
<keyword evidence="6" id="KW-0813">Transport</keyword>